<dbReference type="InterPro" id="IPR012147">
    <property type="entry name" value="P_Ac_Bu_trans"/>
</dbReference>
<evidence type="ECO:0000259" key="4">
    <source>
        <dbReference type="Pfam" id="PF01515"/>
    </source>
</evidence>
<dbReference type="InterPro" id="IPR002505">
    <property type="entry name" value="PTA_PTB"/>
</dbReference>
<dbReference type="PANTHER" id="PTHR43356:SF2">
    <property type="entry name" value="PHOSPHATE ACETYLTRANSFERASE"/>
    <property type="match status" value="1"/>
</dbReference>
<dbReference type="PANTHER" id="PTHR43356">
    <property type="entry name" value="PHOSPHATE ACETYLTRANSFERASE"/>
    <property type="match status" value="1"/>
</dbReference>
<keyword evidence="2" id="KW-0808">Transferase</keyword>
<comment type="similarity">
    <text evidence="1">Belongs to the phosphate acetyltransferase and butyryltransferase family.</text>
</comment>
<keyword evidence="6" id="KW-1185">Reference proteome</keyword>
<reference evidence="5 6" key="1">
    <citation type="submission" date="2021-05" db="EMBL/GenBank/DDBJ databases">
        <title>Fusibacter ferrireducens sp. nov., an anaerobic, sulfur- and Fe-reducing bacterium isolated from the mangrove sediment.</title>
        <authorList>
            <person name="Qiu D."/>
        </authorList>
    </citation>
    <scope>NUCLEOTIDE SEQUENCE [LARGE SCALE GENOMIC DNA]</scope>
    <source>
        <strain evidence="5 6">DSM 12116</strain>
    </source>
</reference>
<organism evidence="5 6">
    <name type="scientific">Fusibacter paucivorans</name>
    <dbReference type="NCBI Taxonomy" id="76009"/>
    <lineage>
        <taxon>Bacteria</taxon>
        <taxon>Bacillati</taxon>
        <taxon>Bacillota</taxon>
        <taxon>Clostridia</taxon>
        <taxon>Eubacteriales</taxon>
        <taxon>Eubacteriales Family XII. Incertae Sedis</taxon>
        <taxon>Fusibacter</taxon>
    </lineage>
</organism>
<sequence>MVISNDEKENYHMIASFEAMMARAKDRKESVTIAVPAANDEPVLEALYTAKLEGIADAILIGDEDEIELALKNCDIPQHAFPIFKTSTSLSEQCDAAVAMVLEGEAKCIMKGLVQTSVLLKAILKHKSALLRGNSMNHLAAFEIEGYHKLLFMSDSAMIIAPNLEQKYQMIKNALPVLKAFEITCPKIATLCAKEERDSKMQATLDAQALLEMNQSGQLDNCLLSGPMAMDAAVSKAAADHKGISSKVSGDVDIVIMPSIESGNIFYKTLVQLSEADSAGIVVGASVPIVLTSRSDSAKTKLNAIAMAVIAASAE</sequence>
<evidence type="ECO:0000256" key="1">
    <source>
        <dbReference type="ARBA" id="ARBA00005656"/>
    </source>
</evidence>
<dbReference type="Proteomes" id="UP000746471">
    <property type="component" value="Unassembled WGS sequence"/>
</dbReference>
<keyword evidence="3" id="KW-0012">Acyltransferase</keyword>
<dbReference type="InterPro" id="IPR050500">
    <property type="entry name" value="Phos_Acetyltrans/Butyryltrans"/>
</dbReference>
<gene>
    <name evidence="5" type="ORF">KHM83_18095</name>
</gene>
<comment type="caution">
    <text evidence="5">The sequence shown here is derived from an EMBL/GenBank/DDBJ whole genome shotgun (WGS) entry which is preliminary data.</text>
</comment>
<name>A0ABS5PTT4_9FIRM</name>
<accession>A0ABS5PTT4</accession>
<protein>
    <submittedName>
        <fullName evidence="5">Phosphate butyryltransferase</fullName>
    </submittedName>
</protein>
<dbReference type="PIRSF" id="PIRSF000428">
    <property type="entry name" value="P_Ac_trans"/>
    <property type="match status" value="1"/>
</dbReference>
<feature type="domain" description="Phosphate acetyl/butaryl transferase" evidence="4">
    <location>
        <begin position="90"/>
        <end position="309"/>
    </location>
</feature>
<evidence type="ECO:0000313" key="5">
    <source>
        <dbReference type="EMBL" id="MBS7528583.1"/>
    </source>
</evidence>
<evidence type="ECO:0000256" key="2">
    <source>
        <dbReference type="ARBA" id="ARBA00022679"/>
    </source>
</evidence>
<dbReference type="RefSeq" id="WP_213238440.1">
    <property type="nucleotide sequence ID" value="NZ_JAHBCL010000046.1"/>
</dbReference>
<dbReference type="SUPFAM" id="SSF53659">
    <property type="entry name" value="Isocitrate/Isopropylmalate dehydrogenase-like"/>
    <property type="match status" value="1"/>
</dbReference>
<feature type="domain" description="Phosphate acetyl/butaryl transferase" evidence="4">
    <location>
        <begin position="20"/>
        <end position="88"/>
    </location>
</feature>
<dbReference type="Pfam" id="PF01515">
    <property type="entry name" value="PTA_PTB"/>
    <property type="match status" value="2"/>
</dbReference>
<proteinExistence type="inferred from homology"/>
<dbReference type="Gene3D" id="3.40.718.10">
    <property type="entry name" value="Isopropylmalate Dehydrogenase"/>
    <property type="match status" value="1"/>
</dbReference>
<evidence type="ECO:0000256" key="3">
    <source>
        <dbReference type="ARBA" id="ARBA00023315"/>
    </source>
</evidence>
<evidence type="ECO:0000313" key="6">
    <source>
        <dbReference type="Proteomes" id="UP000746471"/>
    </source>
</evidence>
<dbReference type="EMBL" id="JAHBCL010000046">
    <property type="protein sequence ID" value="MBS7528583.1"/>
    <property type="molecule type" value="Genomic_DNA"/>
</dbReference>